<dbReference type="InterPro" id="IPR008979">
    <property type="entry name" value="Galactose-bd-like_sf"/>
</dbReference>
<sequence length="1059" mass="114445">MTGKHQSGEVFWSEFVDAPDSARPRAWWHWMDGNVEHEGIRADLRWLHSVGVRGVQAFDGALGNPLVVEEAVISGSKQWREAIDVAVTTAHELGLDFTVATSAGWSASGAPWVDKADAMRKLVWSQTVVEGGEPAQLNHLPDVAGPYQDIPKWGSGPGVEPDEGSGDAKDLFALAIPFHSVHDALEPAFVRTSDSPAEAVSVGHAAVVEGFRLARDPDNHSVAWVEQSFAAPVTVRSCVIELPGPHGFGAAPPASATLQVRNDDGGYVTVCTLPATQCPSRSMSFAPVSGTHFRLLLEADGISTVLAAFEKGVVPPPVFRPLSEYVVTTFALYEAGMPAHREAKSGFATATDYDELETDPRAGTGVVPLAGILDVSSRISRGMLSSPLPEGTWRVIRFGASLTGQTNGPALPEATGLEVDKLDSERVRRYISTHLAQFGDAPIDGLLSDSIEAGLQNITDQLHHRFFDRRGYDMIPWMLSVAGFLVEDPASTDLFLADFRRTIAEVFAESYYGTLSEEAHKRGAIYYAEALEDRRPQLGDDLAMRSHADVPMGAMWTFSPEGGPAPTYVADLKGASSVAHVYGRSHTGAEAFTSGRNPWSDSPKSLKHVADLQLTLGVTRFCLHTSPHQPSQVPPPGIALAPSLGQSFTRNETWASSARPWVDYLARCSHLLSLGRPAVDIAYFIGEEAPVTALFGNTFNHDVPVDYDYDFIGPDALGSVLDVEEGELRAGASRYKLLYLGGACHRMSTGALRAILRLVEQGAVVVGQRPTALRSLADDPHEHQRLCDAIWGSWNSGQVFATADLASVLRDRFPPRVTIGDPRVRRIARWLGDDQPLLFIANPANEELRTTVTLPDSDGTFVAWNPVTLEQHALTPAEGGEGFDVWLPPYGSLFILTGEAGPRPEKEWLAEVSGEWTLTIPGSDPVQLAHAAFWTDPGIGAVDFSGTATYEVDFQLHGPELPHAIQFAEVSDVAQVNINGEESGILWTAPYRVSTNALKPGMNRIRISVTNPWRNRLIAEARSSTGTLFPPMTAVFNNEAGILPAGLLGPLHLVYGDRP</sequence>
<organism evidence="3 4">
    <name type="scientific">Paenarthrobacter nicotinovorans</name>
    <name type="common">Arthrobacter nicotinovorans</name>
    <dbReference type="NCBI Taxonomy" id="29320"/>
    <lineage>
        <taxon>Bacteria</taxon>
        <taxon>Bacillati</taxon>
        <taxon>Actinomycetota</taxon>
        <taxon>Actinomycetes</taxon>
        <taxon>Micrococcales</taxon>
        <taxon>Micrococcaceae</taxon>
        <taxon>Paenarthrobacter</taxon>
    </lineage>
</organism>
<accession>A0ABV0GQ19</accession>
<protein>
    <submittedName>
        <fullName evidence="3">Glycosyl hydrolase</fullName>
    </submittedName>
</protein>
<evidence type="ECO:0000256" key="2">
    <source>
        <dbReference type="ARBA" id="ARBA00022801"/>
    </source>
</evidence>
<gene>
    <name evidence="3" type="ORF">V3C41_05860</name>
</gene>
<dbReference type="PANTHER" id="PTHR43817:SF1">
    <property type="entry name" value="HYDROLASE, FAMILY 43, PUTATIVE (AFU_ORTHOLOGUE AFUA_3G01660)-RELATED"/>
    <property type="match status" value="1"/>
</dbReference>
<keyword evidence="4" id="KW-1185">Reference proteome</keyword>
<keyword evidence="1" id="KW-0732">Signal</keyword>
<dbReference type="Pfam" id="PF17132">
    <property type="entry name" value="Glyco_hydro_106"/>
    <property type="match status" value="1"/>
</dbReference>
<reference evidence="3 4" key="1">
    <citation type="journal article" date="2024" name="Appl. Microbiol. Biotechnol.">
        <title>Biosynthetic gene clusters with biotechnological applications in novel Antarctic isolates from Actinomycetota.</title>
        <authorList>
            <person name="Bruna P."/>
            <person name="Nunez-Montero K."/>
            <person name="Contreras M.J."/>
            <person name="Leal K."/>
            <person name="Garcia M."/>
            <person name="Abanto M."/>
            <person name="Barrientos L."/>
        </authorList>
    </citation>
    <scope>NUCLEOTIDE SEQUENCE [LARGE SCALE GENOMIC DNA]</scope>
    <source>
        <strain evidence="3 4">Se16.17</strain>
    </source>
</reference>
<dbReference type="PANTHER" id="PTHR43817">
    <property type="entry name" value="GLYCOSYL HYDROLASE"/>
    <property type="match status" value="1"/>
</dbReference>
<dbReference type="Proteomes" id="UP001448614">
    <property type="component" value="Unassembled WGS sequence"/>
</dbReference>
<dbReference type="SUPFAM" id="SSF49785">
    <property type="entry name" value="Galactose-binding domain-like"/>
    <property type="match status" value="1"/>
</dbReference>
<evidence type="ECO:0000313" key="4">
    <source>
        <dbReference type="Proteomes" id="UP001448614"/>
    </source>
</evidence>
<dbReference type="NCBIfam" id="NF045579">
    <property type="entry name" value="rhamnoside_JR"/>
    <property type="match status" value="1"/>
</dbReference>
<dbReference type="EMBL" id="JBBMFV010000004">
    <property type="protein sequence ID" value="MEO3940591.1"/>
    <property type="molecule type" value="Genomic_DNA"/>
</dbReference>
<keyword evidence="2 3" id="KW-0378">Hydrolase</keyword>
<dbReference type="Gene3D" id="2.60.120.260">
    <property type="entry name" value="Galactose-binding domain-like"/>
    <property type="match status" value="1"/>
</dbReference>
<evidence type="ECO:0000313" key="3">
    <source>
        <dbReference type="EMBL" id="MEO3940591.1"/>
    </source>
</evidence>
<dbReference type="GO" id="GO:0016787">
    <property type="term" value="F:hydrolase activity"/>
    <property type="evidence" value="ECO:0007669"/>
    <property type="project" value="UniProtKB-KW"/>
</dbReference>
<dbReference type="RefSeq" id="WP_347782070.1">
    <property type="nucleotide sequence ID" value="NZ_JBBMFV010000004.1"/>
</dbReference>
<comment type="caution">
    <text evidence="3">The sequence shown here is derived from an EMBL/GenBank/DDBJ whole genome shotgun (WGS) entry which is preliminary data.</text>
</comment>
<name>A0ABV0GQ19_PAENI</name>
<proteinExistence type="predicted"/>
<evidence type="ECO:0000256" key="1">
    <source>
        <dbReference type="ARBA" id="ARBA00022729"/>
    </source>
</evidence>